<dbReference type="Pfam" id="PF00899">
    <property type="entry name" value="ThiF"/>
    <property type="match status" value="1"/>
</dbReference>
<dbReference type="GO" id="GO:0016925">
    <property type="term" value="P:protein sumoylation"/>
    <property type="evidence" value="ECO:0007669"/>
    <property type="project" value="TreeGrafter"/>
</dbReference>
<dbReference type="InterPro" id="IPR033127">
    <property type="entry name" value="UBQ-activ_enz_E1_Cys_AS"/>
</dbReference>
<comment type="caution">
    <text evidence="14">The sequence shown here is derived from an EMBL/GenBank/DDBJ whole genome shotgun (WGS) entry which is preliminary data.</text>
</comment>
<dbReference type="InterPro" id="IPR042449">
    <property type="entry name" value="Ub-E1_IAD_1"/>
</dbReference>
<dbReference type="InterPro" id="IPR018965">
    <property type="entry name" value="Ub-activating_enz_E1_C"/>
</dbReference>
<name>A0A9Q0M5T6_BLOTA</name>
<evidence type="ECO:0000256" key="1">
    <source>
        <dbReference type="ARBA" id="ARBA00000488"/>
    </source>
</evidence>
<proteinExistence type="inferred from homology"/>
<dbReference type="Pfam" id="PF09358">
    <property type="entry name" value="E1_UFD"/>
    <property type="match status" value="1"/>
</dbReference>
<dbReference type="InterPro" id="IPR019572">
    <property type="entry name" value="UBA_E1_SCCH"/>
</dbReference>
<dbReference type="FunFam" id="3.40.50.720:FF:000015">
    <property type="entry name" value="Ubiquitin-activating enzyme E1 1"/>
    <property type="match status" value="1"/>
</dbReference>
<evidence type="ECO:0000256" key="9">
    <source>
        <dbReference type="ARBA" id="ARBA00030371"/>
    </source>
</evidence>
<dbReference type="InterPro" id="IPR038252">
    <property type="entry name" value="UBA_E1_C_sf"/>
</dbReference>
<dbReference type="Gene3D" id="3.40.50.720">
    <property type="entry name" value="NAD(P)-binding Rossmann-like Domain"/>
    <property type="match status" value="1"/>
</dbReference>
<evidence type="ECO:0000256" key="5">
    <source>
        <dbReference type="ARBA" id="ARBA00022598"/>
    </source>
</evidence>
<dbReference type="FunFam" id="3.40.50.12550:FF:000001">
    <property type="entry name" value="Ubiquitin-activating enzyme E1 1"/>
    <property type="match status" value="1"/>
</dbReference>
<dbReference type="GO" id="GO:0019948">
    <property type="term" value="F:SUMO activating enzyme activity"/>
    <property type="evidence" value="ECO:0007669"/>
    <property type="project" value="TreeGrafter"/>
</dbReference>
<dbReference type="GO" id="GO:0005524">
    <property type="term" value="F:ATP binding"/>
    <property type="evidence" value="ECO:0007669"/>
    <property type="project" value="UniProtKB-KW"/>
</dbReference>
<dbReference type="OMA" id="GANLHAF"/>
<evidence type="ECO:0000313" key="14">
    <source>
        <dbReference type="EMBL" id="KAJ6219720.1"/>
    </source>
</evidence>
<feature type="domain" description="Ubiquitin-activating enzyme E1 C-terminal" evidence="13">
    <location>
        <begin position="1013"/>
        <end position="1138"/>
    </location>
</feature>
<dbReference type="Gene3D" id="3.50.50.80">
    <property type="entry name" value="Ubiquitin-activating enzyme E1, inactive adenylation domain, subdomain 1"/>
    <property type="match status" value="1"/>
</dbReference>
<dbReference type="CDD" id="cd01491">
    <property type="entry name" value="Ube1_repeat1"/>
    <property type="match status" value="1"/>
</dbReference>
<keyword evidence="15" id="KW-1185">Reference proteome</keyword>
<dbReference type="EC" id="6.2.1.45" evidence="4"/>
<dbReference type="Pfam" id="PF16190">
    <property type="entry name" value="E1_FCCH"/>
    <property type="match status" value="1"/>
</dbReference>
<dbReference type="SUPFAM" id="SSF69572">
    <property type="entry name" value="Activating enzymes of the ubiquitin-like proteins"/>
    <property type="match status" value="2"/>
</dbReference>
<dbReference type="InterPro" id="IPR042063">
    <property type="entry name" value="Ubi_acti_E1_SCCH"/>
</dbReference>
<feature type="active site" description="Glycyl thioester intermediate" evidence="10">
    <location>
        <position position="715"/>
    </location>
</feature>
<dbReference type="InterPro" id="IPR018074">
    <property type="entry name" value="UBQ-activ_enz_E1_CS"/>
</dbReference>
<dbReference type="NCBIfam" id="TIGR01408">
    <property type="entry name" value="Ube1"/>
    <property type="match status" value="1"/>
</dbReference>
<evidence type="ECO:0000259" key="13">
    <source>
        <dbReference type="SMART" id="SM00985"/>
    </source>
</evidence>
<dbReference type="FunFam" id="2.40.30.180:FF:000001">
    <property type="entry name" value="ubiquitin-like modifier-activating enzyme 1"/>
    <property type="match status" value="1"/>
</dbReference>
<evidence type="ECO:0000256" key="4">
    <source>
        <dbReference type="ARBA" id="ARBA00012990"/>
    </source>
</evidence>
<evidence type="ECO:0000256" key="10">
    <source>
        <dbReference type="PROSITE-ProRule" id="PRU10132"/>
    </source>
</evidence>
<evidence type="ECO:0000256" key="7">
    <source>
        <dbReference type="ARBA" id="ARBA00022786"/>
    </source>
</evidence>
<dbReference type="PROSITE" id="PS00865">
    <property type="entry name" value="UBIQUITIN_ACTIVAT_2"/>
    <property type="match status" value="1"/>
</dbReference>
<comment type="catalytic activity">
    <reaction evidence="1">
        <text>ATP + ubiquitin + [E1 ubiquitin-activating enzyme]-L-cysteine = AMP + diphosphate + S-ubiquitinyl-[E1 ubiquitin-activating enzyme]-L-cysteine.</text>
        <dbReference type="EC" id="6.2.1.45"/>
    </reaction>
</comment>
<evidence type="ECO:0000256" key="11">
    <source>
        <dbReference type="RuleBase" id="RU000519"/>
    </source>
</evidence>
<evidence type="ECO:0000256" key="3">
    <source>
        <dbReference type="ARBA" id="ARBA00005673"/>
    </source>
</evidence>
<feature type="region of interest" description="Disordered" evidence="12">
    <location>
        <begin position="35"/>
        <end position="70"/>
    </location>
</feature>
<keyword evidence="5 11" id="KW-0436">Ligase</keyword>
<gene>
    <name evidence="14" type="ORF">RDWZM_005532</name>
</gene>
<evidence type="ECO:0000313" key="15">
    <source>
        <dbReference type="Proteomes" id="UP001142055"/>
    </source>
</evidence>
<dbReference type="Proteomes" id="UP001142055">
    <property type="component" value="Chromosome 2"/>
</dbReference>
<dbReference type="InterPro" id="IPR035985">
    <property type="entry name" value="Ubiquitin-activating_enz"/>
</dbReference>
<accession>A0A9Q0M5T6</accession>
<dbReference type="GO" id="GO:0031510">
    <property type="term" value="C:SUMO activating enzyme complex"/>
    <property type="evidence" value="ECO:0007669"/>
    <property type="project" value="TreeGrafter"/>
</dbReference>
<reference evidence="14" key="1">
    <citation type="submission" date="2022-12" db="EMBL/GenBank/DDBJ databases">
        <title>Genome assemblies of Blomia tropicalis.</title>
        <authorList>
            <person name="Cui Y."/>
        </authorList>
    </citation>
    <scope>NUCLEOTIDE SEQUENCE</scope>
    <source>
        <tissue evidence="14">Adult mites</tissue>
    </source>
</reference>
<dbReference type="FunFam" id="3.10.290.60:FF:000002">
    <property type="entry name" value="Ubiquitin-like modifier-activating enzyme 1"/>
    <property type="match status" value="1"/>
</dbReference>
<dbReference type="Gene3D" id="3.10.290.60">
    <property type="entry name" value="Ubiquitin-activating enzyme E1, UFD domain"/>
    <property type="match status" value="1"/>
</dbReference>
<keyword evidence="8 11" id="KW-0067">ATP-binding</keyword>
<evidence type="ECO:0000256" key="2">
    <source>
        <dbReference type="ARBA" id="ARBA00004906"/>
    </source>
</evidence>
<dbReference type="PROSITE" id="PS00536">
    <property type="entry name" value="UBIQUITIN_ACTIVAT_1"/>
    <property type="match status" value="1"/>
</dbReference>
<dbReference type="GO" id="GO:0005737">
    <property type="term" value="C:cytoplasm"/>
    <property type="evidence" value="ECO:0007669"/>
    <property type="project" value="TreeGrafter"/>
</dbReference>
<dbReference type="InterPro" id="IPR032418">
    <property type="entry name" value="E1_FCCH"/>
</dbReference>
<comment type="similarity">
    <text evidence="3 11">Belongs to the ubiquitin-activating E1 family.</text>
</comment>
<evidence type="ECO:0000256" key="12">
    <source>
        <dbReference type="SAM" id="MobiDB-lite"/>
    </source>
</evidence>
<dbReference type="Pfam" id="PF16191">
    <property type="entry name" value="E1_4HB"/>
    <property type="match status" value="1"/>
</dbReference>
<dbReference type="PANTHER" id="PTHR10953:SF4">
    <property type="entry name" value="UBIQUITIN-ACTIVATING ENZYME E1 C-TERMINAL DOMAIN-CONTAINING PROTEIN"/>
    <property type="match status" value="1"/>
</dbReference>
<protein>
    <recommendedName>
        <fullName evidence="4">E1 ubiquitin-activating enzyme</fullName>
        <ecNumber evidence="4">6.2.1.45</ecNumber>
    </recommendedName>
    <alternativeName>
        <fullName evidence="9">Ubiquitin-activating enzyme E1</fullName>
    </alternativeName>
</protein>
<dbReference type="InterPro" id="IPR042302">
    <property type="entry name" value="E1_FCCH_sf"/>
</dbReference>
<dbReference type="InterPro" id="IPR045886">
    <property type="entry name" value="ThiF/MoeB/HesA"/>
</dbReference>
<sequence length="1144" mass="127638">MSSLMSGDNHKVVLNAAATDENTFDLVREQKKREGENLDTFCPTQSKLSKLSNPSPGAVRSSPNKVSNSGNKAINIGNCTNPDNSAVNIKQTSGHSNHQDNNVTKNLPQQTVANNGNISNNSDVEMNNHSQDGQIDESLYSRQLYVLGHEAMQRMAKSSVLIIGVGGLGVEVAKNIILGGVKSVTLHDNKAADFYDLSSQYYLNDSSIGLNRAEQSAAQLAELNPYVKVDVHTGTLDSSFLQKFSVIVVTDLPLADQLNISEVAREFGICLIIASTRGLFGQLFCDFGESFTIVDTNGEQPISVLISGITKEKQGIVACIDDHRHGFEDGEVVQFSDVKGMTEINGKEFKIKVTGPCQFAISDTTGFSDYITGGTVTQVKQPKTVNFKPLKESIMSPQFIESDFAKFDRPQQEHLFFQALDRFQTKHGNLPRSWNQEDAIEFCQLLRGLVNERQVEPNSIDEKLAKLFAQQARGNLAPINSFIGGCAAQEVMKACSGKFTPILQWLYFDATECLPTDEALFPLEADAAPTNSRYDGQVAVFGAKFQQTLNDLRYFLVGAGAIGCEHLKHFAMLGVGSGPKGEIIVTDMDTIEKSNLNRQFLFRPSDVGSLKASAAAAATKKMNPHIRITSHSNRVCPETESTYGDPFFESLNGVANALDNVEARTYMDRKCVYYRLPLLESGTLGTKGNVQVVLPFQSESYSSSHDPPEKSIPMCTLKNFPNAIEHTLQWARDDFEGLFRQSTEHTSEFLTDSQKFHEQVSKMTGSQPVETLEIVKKMLSERATNFQDCVLWARLYFDLQYNHQIQQLLHNFPPDYKTSTGAPFWSGPKKCPHAVTFDSNNPLHLDYIIAAANLRAFVYGIPQCNDRAHVYTIVNQIPADQIPKFVPKNVKIAVNDSELNNNSSMNSYDGDMDSSNKLWEDLNKLKESCKGIKINPIEFEKDDDTNFHMDFIVAASNLRAENYEIAPADRHKSKLIAGRIIPAIATTTALVSGLVFIEFYKLAQGLGNSLEPFKNGFVNLALPFFGFSTPIAVPKIQYYDKQFTIWDRFELTGDITLQEFIDYFKNEHKLYITMISQGNTLLYSFFLSKDKLAERINLKMTEVLKRISKRKIEPWVRSLVFELCCNDENDEDVEVPYVRYILPA</sequence>
<dbReference type="InterPro" id="IPR032420">
    <property type="entry name" value="E1_4HB"/>
</dbReference>
<dbReference type="EMBL" id="JAPWDV010000002">
    <property type="protein sequence ID" value="KAJ6219720.1"/>
    <property type="molecule type" value="Genomic_DNA"/>
</dbReference>
<dbReference type="Gene3D" id="3.40.50.12550">
    <property type="entry name" value="Ubiquitin-activating enzyme E1, inactive adenylation domain, subdomain 2"/>
    <property type="match status" value="1"/>
</dbReference>
<dbReference type="Gene3D" id="2.40.30.180">
    <property type="entry name" value="Ubiquitin-activating enzyme E1, FCCH domain"/>
    <property type="match status" value="1"/>
</dbReference>
<evidence type="ECO:0000256" key="8">
    <source>
        <dbReference type="ARBA" id="ARBA00022840"/>
    </source>
</evidence>
<dbReference type="PRINTS" id="PR01849">
    <property type="entry name" value="UBIQUITINACT"/>
</dbReference>
<feature type="compositionally biased region" description="Polar residues" evidence="12">
    <location>
        <begin position="42"/>
        <end position="70"/>
    </location>
</feature>
<keyword evidence="7 11" id="KW-0833">Ubl conjugation pathway</keyword>
<dbReference type="FunFam" id="3.50.50.80:FF:000001">
    <property type="entry name" value="ubiquitin-like modifier-activating enzyme 1"/>
    <property type="match status" value="1"/>
</dbReference>
<dbReference type="CDD" id="cd01490">
    <property type="entry name" value="Ube1_repeat2"/>
    <property type="match status" value="1"/>
</dbReference>
<evidence type="ECO:0000256" key="6">
    <source>
        <dbReference type="ARBA" id="ARBA00022741"/>
    </source>
</evidence>
<dbReference type="InterPro" id="IPR000011">
    <property type="entry name" value="UBQ/SUMO-activ_enz_E1-like"/>
</dbReference>
<dbReference type="SMART" id="SM00985">
    <property type="entry name" value="UBA_e1_C"/>
    <property type="match status" value="1"/>
</dbReference>
<keyword evidence="6 11" id="KW-0547">Nucleotide-binding</keyword>
<dbReference type="Pfam" id="PF10585">
    <property type="entry name" value="UBA_E1_SCCH"/>
    <property type="match status" value="1"/>
</dbReference>
<dbReference type="Gene3D" id="1.10.10.2660">
    <property type="entry name" value="Ubiquitin-activating enzyme E1, SCCH domain"/>
    <property type="match status" value="1"/>
</dbReference>
<dbReference type="PANTHER" id="PTHR10953">
    <property type="entry name" value="UBIQUITIN-ACTIVATING ENZYME E1"/>
    <property type="match status" value="1"/>
</dbReference>
<dbReference type="InterPro" id="IPR018075">
    <property type="entry name" value="UBQ-activ_enz_E1"/>
</dbReference>
<comment type="pathway">
    <text evidence="2">Protein modification; protein ubiquitination.</text>
</comment>
<dbReference type="GO" id="GO:0004839">
    <property type="term" value="F:ubiquitin activating enzyme activity"/>
    <property type="evidence" value="ECO:0007669"/>
    <property type="project" value="UniProtKB-EC"/>
</dbReference>
<dbReference type="InterPro" id="IPR000594">
    <property type="entry name" value="ThiF_NAD_FAD-bd"/>
</dbReference>
<dbReference type="FunFam" id="1.10.10.2660:FF:000001">
    <property type="entry name" value="Ubiquitin-activating enzyme E1 1"/>
    <property type="match status" value="1"/>
</dbReference>
<organism evidence="14 15">
    <name type="scientific">Blomia tropicalis</name>
    <name type="common">Mite</name>
    <dbReference type="NCBI Taxonomy" id="40697"/>
    <lineage>
        <taxon>Eukaryota</taxon>
        <taxon>Metazoa</taxon>
        <taxon>Ecdysozoa</taxon>
        <taxon>Arthropoda</taxon>
        <taxon>Chelicerata</taxon>
        <taxon>Arachnida</taxon>
        <taxon>Acari</taxon>
        <taxon>Acariformes</taxon>
        <taxon>Sarcoptiformes</taxon>
        <taxon>Astigmata</taxon>
        <taxon>Glycyphagoidea</taxon>
        <taxon>Echimyopodidae</taxon>
        <taxon>Blomia</taxon>
    </lineage>
</organism>
<dbReference type="AlphaFoldDB" id="A0A9Q0M5T6"/>